<dbReference type="EMBL" id="BDRX01000113">
    <property type="protein sequence ID" value="GBF97984.1"/>
    <property type="molecule type" value="Genomic_DNA"/>
</dbReference>
<evidence type="ECO:0000256" key="1">
    <source>
        <dbReference type="ARBA" id="ARBA00004138"/>
    </source>
</evidence>
<organism evidence="7 8">
    <name type="scientific">Raphidocelis subcapitata</name>
    <dbReference type="NCBI Taxonomy" id="307507"/>
    <lineage>
        <taxon>Eukaryota</taxon>
        <taxon>Viridiplantae</taxon>
        <taxon>Chlorophyta</taxon>
        <taxon>core chlorophytes</taxon>
        <taxon>Chlorophyceae</taxon>
        <taxon>CS clade</taxon>
        <taxon>Sphaeropleales</taxon>
        <taxon>Selenastraceae</taxon>
        <taxon>Raphidocelis</taxon>
    </lineage>
</organism>
<keyword evidence="5" id="KW-0966">Cell projection</keyword>
<evidence type="ECO:0000256" key="2">
    <source>
        <dbReference type="ARBA" id="ARBA00004245"/>
    </source>
</evidence>
<dbReference type="STRING" id="307507.A0A2V0PDR3"/>
<comment type="similarity">
    <text evidence="6">Belongs to the CFAP144 family.</text>
</comment>
<dbReference type="OrthoDB" id="446290at2759"/>
<evidence type="ECO:0000256" key="4">
    <source>
        <dbReference type="ARBA" id="ARBA00023212"/>
    </source>
</evidence>
<evidence type="ECO:0000313" key="7">
    <source>
        <dbReference type="EMBL" id="GBF97984.1"/>
    </source>
</evidence>
<comment type="subcellular location">
    <subcellularLocation>
        <location evidence="1">Cell projection</location>
        <location evidence="1">Cilium</location>
    </subcellularLocation>
    <subcellularLocation>
        <location evidence="2">Cytoplasm</location>
        <location evidence="2">Cytoskeleton</location>
    </subcellularLocation>
</comment>
<keyword evidence="4" id="KW-0206">Cytoskeleton</keyword>
<keyword evidence="3" id="KW-0963">Cytoplasm</keyword>
<evidence type="ECO:0000256" key="6">
    <source>
        <dbReference type="ARBA" id="ARBA00034777"/>
    </source>
</evidence>
<name>A0A2V0PDR3_9CHLO</name>
<dbReference type="GO" id="GO:0097546">
    <property type="term" value="C:ciliary base"/>
    <property type="evidence" value="ECO:0007669"/>
    <property type="project" value="TreeGrafter"/>
</dbReference>
<dbReference type="Proteomes" id="UP000247498">
    <property type="component" value="Unassembled WGS sequence"/>
</dbReference>
<evidence type="ECO:0000313" key="8">
    <source>
        <dbReference type="Proteomes" id="UP000247498"/>
    </source>
</evidence>
<proteinExistence type="inferred from homology"/>
<dbReference type="InParanoid" id="A0A2V0PDR3"/>
<dbReference type="PANTHER" id="PTHR33865:SF3">
    <property type="entry name" value="PROTEIN FAM183B"/>
    <property type="match status" value="1"/>
</dbReference>
<dbReference type="AlphaFoldDB" id="A0A2V0PDR3"/>
<dbReference type="GO" id="GO:0005856">
    <property type="term" value="C:cytoskeleton"/>
    <property type="evidence" value="ECO:0007669"/>
    <property type="project" value="UniProtKB-SubCell"/>
</dbReference>
<gene>
    <name evidence="7" type="ORF">Rsub_10658</name>
</gene>
<protein>
    <submittedName>
        <fullName evidence="7">Uncharacterized protein</fullName>
    </submittedName>
</protein>
<sequence>MAHVSAKHYDPVATSKILTELIRKEEAKMRLSQSFSVPDPRRLVLLPAKPNATTPAAQPTEQQLAAAESMLSTLAGIKHAHQVPTEVYQLPVTSNMEYGFFAASVPELRDEPMFLHYNSHSDVTLFASSYVQLKGRSPFARDGGAGGAAAAAGRK</sequence>
<evidence type="ECO:0000256" key="5">
    <source>
        <dbReference type="ARBA" id="ARBA00023273"/>
    </source>
</evidence>
<dbReference type="Pfam" id="PF14886">
    <property type="entry name" value="FAM183"/>
    <property type="match status" value="1"/>
</dbReference>
<dbReference type="PANTHER" id="PTHR33865">
    <property type="entry name" value="PROTEIN FAM183B"/>
    <property type="match status" value="1"/>
</dbReference>
<accession>A0A2V0PDR3</accession>
<reference evidence="7 8" key="1">
    <citation type="journal article" date="2018" name="Sci. Rep.">
        <title>Raphidocelis subcapitata (=Pseudokirchneriella subcapitata) provides an insight into genome evolution and environmental adaptations in the Sphaeropleales.</title>
        <authorList>
            <person name="Suzuki S."/>
            <person name="Yamaguchi H."/>
            <person name="Nakajima N."/>
            <person name="Kawachi M."/>
        </authorList>
    </citation>
    <scope>NUCLEOTIDE SEQUENCE [LARGE SCALE GENOMIC DNA]</scope>
    <source>
        <strain evidence="7 8">NIES-35</strain>
    </source>
</reference>
<evidence type="ECO:0000256" key="3">
    <source>
        <dbReference type="ARBA" id="ARBA00022490"/>
    </source>
</evidence>
<dbReference type="InterPro" id="IPR029214">
    <property type="entry name" value="CFAP144"/>
</dbReference>
<comment type="caution">
    <text evidence="7">The sequence shown here is derived from an EMBL/GenBank/DDBJ whole genome shotgun (WGS) entry which is preliminary data.</text>
</comment>
<keyword evidence="8" id="KW-1185">Reference proteome</keyword>